<dbReference type="GO" id="GO:0003700">
    <property type="term" value="F:DNA-binding transcription factor activity"/>
    <property type="evidence" value="ECO:0007669"/>
    <property type="project" value="InterPro"/>
</dbReference>
<dbReference type="PANTHER" id="PTHR46196">
    <property type="entry name" value="TRANSCRIPTION FACTOR BHLH155-LIKE ISOFORM X1-RELATED"/>
    <property type="match status" value="1"/>
</dbReference>
<sequence>MQCGINFLMRWEFGFCLMICAHCFPLVMCRHLVWEDGYCGHASCPTGSEAFEVGCESGGTVCTLVRKVMASQVHVVGEGTIGHAAFTGSHQWIIHDTANDHRLRSEVAAEMNYQFRAGIRRLLQ</sequence>
<proteinExistence type="predicted"/>
<dbReference type="InterPro" id="IPR043561">
    <property type="entry name" value="LHW-like"/>
</dbReference>
<reference evidence="2 3" key="1">
    <citation type="submission" date="2017-09" db="EMBL/GenBank/DDBJ databases">
        <authorList>
            <consortium name="International Durum Wheat Genome Sequencing Consortium (IDWGSC)"/>
            <person name="Milanesi L."/>
        </authorList>
    </citation>
    <scope>NUCLEOTIDE SEQUENCE [LARGE SCALE GENOMIC DNA]</scope>
    <source>
        <strain evidence="3">cv. Svevo</strain>
    </source>
</reference>
<dbReference type="PANTHER" id="PTHR46196:SF4">
    <property type="entry name" value="TRANSCRIPTION FACTOR LHW"/>
    <property type="match status" value="1"/>
</dbReference>
<feature type="signal peptide" evidence="1">
    <location>
        <begin position="1"/>
        <end position="29"/>
    </location>
</feature>
<keyword evidence="1" id="KW-0732">Signal</keyword>
<dbReference type="Proteomes" id="UP000324705">
    <property type="component" value="Chromosome 5A"/>
</dbReference>
<dbReference type="EMBL" id="LT934119">
    <property type="protein sequence ID" value="VAI15426.1"/>
    <property type="molecule type" value="Genomic_DNA"/>
</dbReference>
<gene>
    <name evidence="2" type="ORF">TRITD_5Av1G094100</name>
</gene>
<organism evidence="2 3">
    <name type="scientific">Triticum turgidum subsp. durum</name>
    <name type="common">Durum wheat</name>
    <name type="synonym">Triticum durum</name>
    <dbReference type="NCBI Taxonomy" id="4567"/>
    <lineage>
        <taxon>Eukaryota</taxon>
        <taxon>Viridiplantae</taxon>
        <taxon>Streptophyta</taxon>
        <taxon>Embryophyta</taxon>
        <taxon>Tracheophyta</taxon>
        <taxon>Spermatophyta</taxon>
        <taxon>Magnoliopsida</taxon>
        <taxon>Liliopsida</taxon>
        <taxon>Poales</taxon>
        <taxon>Poaceae</taxon>
        <taxon>BOP clade</taxon>
        <taxon>Pooideae</taxon>
        <taxon>Triticodae</taxon>
        <taxon>Triticeae</taxon>
        <taxon>Triticinae</taxon>
        <taxon>Triticum</taxon>
    </lineage>
</organism>
<feature type="chain" id="PRO_5040355205" evidence="1">
    <location>
        <begin position="30"/>
        <end position="124"/>
    </location>
</feature>
<evidence type="ECO:0000313" key="2">
    <source>
        <dbReference type="EMBL" id="VAI15426.1"/>
    </source>
</evidence>
<dbReference type="AlphaFoldDB" id="A0A9R0TK51"/>
<dbReference type="Gramene" id="TRITD5Av1G094100.11">
    <property type="protein sequence ID" value="TRITD5Av1G094100.11"/>
    <property type="gene ID" value="TRITD5Av1G094100"/>
</dbReference>
<name>A0A9R0TK51_TRITD</name>
<evidence type="ECO:0000313" key="3">
    <source>
        <dbReference type="Proteomes" id="UP000324705"/>
    </source>
</evidence>
<keyword evidence="3" id="KW-1185">Reference proteome</keyword>
<evidence type="ECO:0000256" key="1">
    <source>
        <dbReference type="SAM" id="SignalP"/>
    </source>
</evidence>
<protein>
    <submittedName>
        <fullName evidence="2">Uncharacterized protein</fullName>
    </submittedName>
</protein>
<accession>A0A9R0TK51</accession>